<reference evidence="1 2" key="1">
    <citation type="journal article" date="2014" name="Agronomy (Basel)">
        <title>A Draft Genome Sequence for Ensete ventricosum, the Drought-Tolerant Tree Against Hunger.</title>
        <authorList>
            <person name="Harrison J."/>
            <person name="Moore K.A."/>
            <person name="Paszkiewicz K."/>
            <person name="Jones T."/>
            <person name="Grant M."/>
            <person name="Ambacheew D."/>
            <person name="Muzemil S."/>
            <person name="Studholme D.J."/>
        </authorList>
    </citation>
    <scope>NUCLEOTIDE SEQUENCE [LARGE SCALE GENOMIC DNA]</scope>
</reference>
<accession>A0A427AU58</accession>
<dbReference type="EMBL" id="AMZH03001305">
    <property type="protein sequence ID" value="RRT79809.1"/>
    <property type="molecule type" value="Genomic_DNA"/>
</dbReference>
<feature type="non-terminal residue" evidence="1">
    <location>
        <position position="1"/>
    </location>
</feature>
<evidence type="ECO:0000313" key="1">
    <source>
        <dbReference type="EMBL" id="RRT79809.1"/>
    </source>
</evidence>
<comment type="caution">
    <text evidence="1">The sequence shown here is derived from an EMBL/GenBank/DDBJ whole genome shotgun (WGS) entry which is preliminary data.</text>
</comment>
<protein>
    <submittedName>
        <fullName evidence="1">Uncharacterized protein</fullName>
    </submittedName>
</protein>
<dbReference type="Proteomes" id="UP000287651">
    <property type="component" value="Unassembled WGS sequence"/>
</dbReference>
<sequence length="52" mass="6008">EDSWELTILEAIRTLADSKLEGDHYWGSASLKLYRGSLLQITAQRLQKILLY</sequence>
<gene>
    <name evidence="1" type="ORF">B296_00014208</name>
</gene>
<name>A0A427AU58_ENSVE</name>
<dbReference type="AlphaFoldDB" id="A0A427AU58"/>
<organism evidence="1 2">
    <name type="scientific">Ensete ventricosum</name>
    <name type="common">Abyssinian banana</name>
    <name type="synonym">Musa ensete</name>
    <dbReference type="NCBI Taxonomy" id="4639"/>
    <lineage>
        <taxon>Eukaryota</taxon>
        <taxon>Viridiplantae</taxon>
        <taxon>Streptophyta</taxon>
        <taxon>Embryophyta</taxon>
        <taxon>Tracheophyta</taxon>
        <taxon>Spermatophyta</taxon>
        <taxon>Magnoliopsida</taxon>
        <taxon>Liliopsida</taxon>
        <taxon>Zingiberales</taxon>
        <taxon>Musaceae</taxon>
        <taxon>Ensete</taxon>
    </lineage>
</organism>
<evidence type="ECO:0000313" key="2">
    <source>
        <dbReference type="Proteomes" id="UP000287651"/>
    </source>
</evidence>
<proteinExistence type="predicted"/>